<evidence type="ECO:0000313" key="3">
    <source>
        <dbReference type="Proteomes" id="UP000295134"/>
    </source>
</evidence>
<evidence type="ECO:0000256" key="1">
    <source>
        <dbReference type="SAM" id="MobiDB-lite"/>
    </source>
</evidence>
<feature type="region of interest" description="Disordered" evidence="1">
    <location>
        <begin position="388"/>
        <end position="420"/>
    </location>
</feature>
<gene>
    <name evidence="2" type="ORF">ArsFIN_55810</name>
</gene>
<keyword evidence="2" id="KW-0614">Plasmid</keyword>
<dbReference type="Proteomes" id="UP000295134">
    <property type="component" value="Plasmid pArsFIN14"/>
</dbReference>
<name>A0A4P7L7H7_9GAMM</name>
<protein>
    <submittedName>
        <fullName evidence="2">Phage portal protein</fullName>
    </submittedName>
</protein>
<feature type="compositionally biased region" description="Polar residues" evidence="1">
    <location>
        <begin position="400"/>
        <end position="420"/>
    </location>
</feature>
<sequence length="420" mass="47091">MLNWIKKSFTRSEAATHFWRIGGRSLGHHEPQKFFAVFSCVSLIASDIGKMPLKIKRLSPSGVLVDTKKHERYSKLLSRPNTLQTRNQFFEAWLSSLLLHGNTYVLIEKNNNNIQSLKILDPKLVVPKITPDGELLYDLNIDHVAGIKTPITVDHTVIIHDRINSLFNPLLGVSPLYSGSLAAKQGLCMQEDSKTFFENGSNPSAILQLKGELNKQQLQDAKEMWEQQTTKQNIGKTVVIPHNIEHKAISINAADAEMIEQLVMTAKVVCSVFHVPPYKIGLESPPSHSAELDNQYYAQCLQPRLEAIETLLAQAFGFDQNYCVNFDLNALLRMDAKARYETLSAGVRGGWLKINEARAKENLPPVDGGDSPYLQQQNYSLSALAKRDAQENPFERLRSSKNTQPEVVEVKNQSKSANDS</sequence>
<feature type="compositionally biased region" description="Basic and acidic residues" evidence="1">
    <location>
        <begin position="388"/>
        <end position="398"/>
    </location>
</feature>
<dbReference type="Pfam" id="PF04860">
    <property type="entry name" value="Phage_portal"/>
    <property type="match status" value="1"/>
</dbReference>
<dbReference type="InterPro" id="IPR006427">
    <property type="entry name" value="Portal_HK97"/>
</dbReference>
<dbReference type="AlphaFoldDB" id="A0A4P7L7H7"/>
<dbReference type="EMBL" id="CP038626">
    <property type="protein sequence ID" value="QBY46970.1"/>
    <property type="molecule type" value="Genomic_DNA"/>
</dbReference>
<reference evidence="2 3" key="1">
    <citation type="submission" date="2019-03" db="EMBL/GenBank/DDBJ databases">
        <title>Long-read sequencing reveals hyperdense prophage content in a complex bacterial symbiont genome.</title>
        <authorList>
            <person name="Frost C.L."/>
            <person name="Siozios S."/>
            <person name="Nadal-Jimenez P."/>
            <person name="Brockhurst M.A."/>
            <person name="King K.C."/>
            <person name="Darby A.C."/>
            <person name="Hurst G.D.D."/>
        </authorList>
    </citation>
    <scope>NUCLEOTIDE SEQUENCE [LARGE SCALE GENOMIC DNA]</scope>
    <source>
        <strain evidence="2 3">FIN</strain>
        <plasmid evidence="3">parsfin14</plasmid>
    </source>
</reference>
<dbReference type="NCBIfam" id="TIGR01537">
    <property type="entry name" value="portal_HK97"/>
    <property type="match status" value="1"/>
</dbReference>
<organism evidence="2 3">
    <name type="scientific">Arsenophonus nasoniae</name>
    <name type="common">son-killer infecting Nasonia vitripennis</name>
    <dbReference type="NCBI Taxonomy" id="638"/>
    <lineage>
        <taxon>Bacteria</taxon>
        <taxon>Pseudomonadati</taxon>
        <taxon>Pseudomonadota</taxon>
        <taxon>Gammaproteobacteria</taxon>
        <taxon>Enterobacterales</taxon>
        <taxon>Morganellaceae</taxon>
        <taxon>Arsenophonus</taxon>
    </lineage>
</organism>
<dbReference type="GeneID" id="39751618"/>
<geneLocation type="plasmid" evidence="3">
    <name>parsfin14</name>
</geneLocation>
<dbReference type="InterPro" id="IPR006944">
    <property type="entry name" value="Phage/GTA_portal"/>
</dbReference>
<evidence type="ECO:0000313" key="2">
    <source>
        <dbReference type="EMBL" id="QBY46970.1"/>
    </source>
</evidence>
<proteinExistence type="predicted"/>
<dbReference type="KEGG" id="ans:ArsFIN_55810"/>
<accession>A0A4P7L7H7</accession>
<dbReference type="RefSeq" id="WP_135679289.1">
    <property type="nucleotide sequence ID" value="NZ_CP038626.1"/>
</dbReference>